<dbReference type="InterPro" id="IPR008920">
    <property type="entry name" value="TF_FadR/GntR_C"/>
</dbReference>
<accession>A0A4R5DGX8</accession>
<dbReference type="Gene3D" id="1.20.120.530">
    <property type="entry name" value="GntR ligand-binding domain-like"/>
    <property type="match status" value="1"/>
</dbReference>
<dbReference type="InterPro" id="IPR036390">
    <property type="entry name" value="WH_DNA-bd_sf"/>
</dbReference>
<dbReference type="EMBL" id="SMKZ01000011">
    <property type="protein sequence ID" value="TDE11171.1"/>
    <property type="molecule type" value="Genomic_DNA"/>
</dbReference>
<dbReference type="Gene3D" id="1.10.10.10">
    <property type="entry name" value="Winged helix-like DNA-binding domain superfamily/Winged helix DNA-binding domain"/>
    <property type="match status" value="1"/>
</dbReference>
<evidence type="ECO:0000256" key="2">
    <source>
        <dbReference type="ARBA" id="ARBA00023125"/>
    </source>
</evidence>
<sequence>MRDNKLKRSQAIVDEFMRLIATGELVEAAALPTEPELCERFGVGRGTAREAIQALAAKGLVTVRHGSGTVVAPRWRHHQLDPDYLRVKGHGQDLAEFVVEAREALEPMIAPLAAKRATDEDLARLRQLVEELANVGEGDPEVHARVDIAFHATLAAASGNPVLTAMHDLITQLGLRYRRSSVQVPGAVERAVMWHRHILEAIEARDPGAAADAMRMHLRQVRSEIEHIPERLLARSVDGAEGEDA</sequence>
<dbReference type="CDD" id="cd07377">
    <property type="entry name" value="WHTH_GntR"/>
    <property type="match status" value="1"/>
</dbReference>
<keyword evidence="3" id="KW-0804">Transcription</keyword>
<dbReference type="InterPro" id="IPR000524">
    <property type="entry name" value="Tscrpt_reg_HTH_GntR"/>
</dbReference>
<dbReference type="PROSITE" id="PS50949">
    <property type="entry name" value="HTH_GNTR"/>
    <property type="match status" value="1"/>
</dbReference>
<dbReference type="InParanoid" id="A0A4R5DGX8"/>
<evidence type="ECO:0000256" key="1">
    <source>
        <dbReference type="ARBA" id="ARBA00023015"/>
    </source>
</evidence>
<dbReference type="InterPro" id="IPR011711">
    <property type="entry name" value="GntR_C"/>
</dbReference>
<reference evidence="5 6" key="1">
    <citation type="submission" date="2019-03" db="EMBL/GenBank/DDBJ databases">
        <title>Draft genome sequences of novel Actinobacteria.</title>
        <authorList>
            <person name="Sahin N."/>
            <person name="Ay H."/>
            <person name="Saygin H."/>
        </authorList>
    </citation>
    <scope>NUCLEOTIDE SEQUENCE [LARGE SCALE GENOMIC DNA]</scope>
    <source>
        <strain evidence="5 6">5K138</strain>
    </source>
</reference>
<dbReference type="GO" id="GO:0003700">
    <property type="term" value="F:DNA-binding transcription factor activity"/>
    <property type="evidence" value="ECO:0007669"/>
    <property type="project" value="InterPro"/>
</dbReference>
<dbReference type="AlphaFoldDB" id="A0A4R5DGX8"/>
<dbReference type="Pfam" id="PF07729">
    <property type="entry name" value="FCD"/>
    <property type="match status" value="1"/>
</dbReference>
<gene>
    <name evidence="5" type="ORF">E1269_09870</name>
</gene>
<dbReference type="SMART" id="SM00895">
    <property type="entry name" value="FCD"/>
    <property type="match status" value="1"/>
</dbReference>
<keyword evidence="1" id="KW-0805">Transcription regulation</keyword>
<dbReference type="Pfam" id="PF00392">
    <property type="entry name" value="GntR"/>
    <property type="match status" value="1"/>
</dbReference>
<dbReference type="OrthoDB" id="7989071at2"/>
<dbReference type="PANTHER" id="PTHR43537:SF44">
    <property type="entry name" value="GNTR FAMILY REGULATORY PROTEIN"/>
    <property type="match status" value="1"/>
</dbReference>
<keyword evidence="6" id="KW-1185">Reference proteome</keyword>
<dbReference type="SUPFAM" id="SSF48008">
    <property type="entry name" value="GntR ligand-binding domain-like"/>
    <property type="match status" value="1"/>
</dbReference>
<dbReference type="Proteomes" id="UP000294739">
    <property type="component" value="Unassembled WGS sequence"/>
</dbReference>
<evidence type="ECO:0000313" key="6">
    <source>
        <dbReference type="Proteomes" id="UP000294739"/>
    </source>
</evidence>
<dbReference type="GO" id="GO:0003677">
    <property type="term" value="F:DNA binding"/>
    <property type="evidence" value="ECO:0007669"/>
    <property type="project" value="UniProtKB-KW"/>
</dbReference>
<evidence type="ECO:0000313" key="5">
    <source>
        <dbReference type="EMBL" id="TDE11171.1"/>
    </source>
</evidence>
<evidence type="ECO:0000256" key="3">
    <source>
        <dbReference type="ARBA" id="ARBA00023163"/>
    </source>
</evidence>
<evidence type="ECO:0000259" key="4">
    <source>
        <dbReference type="PROSITE" id="PS50949"/>
    </source>
</evidence>
<dbReference type="InterPro" id="IPR036388">
    <property type="entry name" value="WH-like_DNA-bd_sf"/>
</dbReference>
<proteinExistence type="predicted"/>
<dbReference type="FunCoup" id="A0A4R5DGX8">
    <property type="interactions" value="19"/>
</dbReference>
<dbReference type="SMART" id="SM00345">
    <property type="entry name" value="HTH_GNTR"/>
    <property type="match status" value="1"/>
</dbReference>
<dbReference type="SUPFAM" id="SSF46785">
    <property type="entry name" value="Winged helix' DNA-binding domain"/>
    <property type="match status" value="1"/>
</dbReference>
<dbReference type="PRINTS" id="PR00035">
    <property type="entry name" value="HTHGNTR"/>
</dbReference>
<name>A0A4R5DGX8_9ACTN</name>
<feature type="domain" description="HTH gntR-type" evidence="4">
    <location>
        <begin position="6"/>
        <end position="74"/>
    </location>
</feature>
<protein>
    <submittedName>
        <fullName evidence="5">FadR family transcriptional regulator</fullName>
    </submittedName>
</protein>
<keyword evidence="2" id="KW-0238">DNA-binding</keyword>
<organism evidence="5 6">
    <name type="scientific">Jiangella asiatica</name>
    <dbReference type="NCBI Taxonomy" id="2530372"/>
    <lineage>
        <taxon>Bacteria</taxon>
        <taxon>Bacillati</taxon>
        <taxon>Actinomycetota</taxon>
        <taxon>Actinomycetes</taxon>
        <taxon>Jiangellales</taxon>
        <taxon>Jiangellaceae</taxon>
        <taxon>Jiangella</taxon>
    </lineage>
</organism>
<comment type="caution">
    <text evidence="5">The sequence shown here is derived from an EMBL/GenBank/DDBJ whole genome shotgun (WGS) entry which is preliminary data.</text>
</comment>
<dbReference type="PANTHER" id="PTHR43537">
    <property type="entry name" value="TRANSCRIPTIONAL REGULATOR, GNTR FAMILY"/>
    <property type="match status" value="1"/>
</dbReference>
<dbReference type="RefSeq" id="WP_131893888.1">
    <property type="nucleotide sequence ID" value="NZ_SMKZ01000011.1"/>
</dbReference>